<dbReference type="RefSeq" id="WP_165025306.1">
    <property type="nucleotide sequence ID" value="NZ_JAAKZF010000005.1"/>
</dbReference>
<name>A0A6G4W9F1_9HYPH</name>
<accession>A0A6G4W9F1</accession>
<dbReference type="EMBL" id="JAAKZF010000005">
    <property type="protein sequence ID" value="NGO50958.1"/>
    <property type="molecule type" value="Genomic_DNA"/>
</dbReference>
<dbReference type="InterPro" id="IPR050508">
    <property type="entry name" value="Methyltransf_Superfamily"/>
</dbReference>
<keyword evidence="4" id="KW-1185">Reference proteome</keyword>
<comment type="caution">
    <text evidence="3">The sequence shown here is derived from an EMBL/GenBank/DDBJ whole genome shotgun (WGS) entry which is preliminary data.</text>
</comment>
<proteinExistence type="predicted"/>
<feature type="domain" description="Methyltransferase" evidence="2">
    <location>
        <begin position="63"/>
        <end position="160"/>
    </location>
</feature>
<evidence type="ECO:0000256" key="1">
    <source>
        <dbReference type="SAM" id="MobiDB-lite"/>
    </source>
</evidence>
<gene>
    <name evidence="3" type="ORF">G6N73_07155</name>
</gene>
<feature type="region of interest" description="Disordered" evidence="1">
    <location>
        <begin position="1"/>
        <end position="20"/>
    </location>
</feature>
<evidence type="ECO:0000313" key="3">
    <source>
        <dbReference type="EMBL" id="NGO50958.1"/>
    </source>
</evidence>
<sequence length="223" mass="24603">MRDGPLEKDRPAETAATGETEANHGIGFPRLYDLLLSFLTRGRDPAYRADLLDLAGIAPGHDVLDVGCGTGTQAVAAWRRTQPGGSVVGVDISEKMLAVARRKARRADLDIAFHHADAAHLPFADERFDVVTITTVMHMVPRGKRLPCIREASRVLKPGGRLVLIDYAGDPRDRSHWTARHGAHGRFDLHDLRDALSEEQFEEIEGGPLDWLSLCFLLGTKRK</sequence>
<dbReference type="Pfam" id="PF13649">
    <property type="entry name" value="Methyltransf_25"/>
    <property type="match status" value="1"/>
</dbReference>
<feature type="compositionally biased region" description="Basic and acidic residues" evidence="1">
    <location>
        <begin position="1"/>
        <end position="12"/>
    </location>
</feature>
<dbReference type="AlphaFoldDB" id="A0A6G4W9F1"/>
<keyword evidence="3" id="KW-0808">Transferase</keyword>
<dbReference type="GO" id="GO:0032259">
    <property type="term" value="P:methylation"/>
    <property type="evidence" value="ECO:0007669"/>
    <property type="project" value="UniProtKB-KW"/>
</dbReference>
<dbReference type="Proteomes" id="UP001642900">
    <property type="component" value="Unassembled WGS sequence"/>
</dbReference>
<dbReference type="SUPFAM" id="SSF53335">
    <property type="entry name" value="S-adenosyl-L-methionine-dependent methyltransferases"/>
    <property type="match status" value="1"/>
</dbReference>
<protein>
    <submittedName>
        <fullName evidence="3">Methyltransferase domain-containing protein</fullName>
    </submittedName>
</protein>
<dbReference type="GO" id="GO:0008168">
    <property type="term" value="F:methyltransferase activity"/>
    <property type="evidence" value="ECO:0007669"/>
    <property type="project" value="UniProtKB-KW"/>
</dbReference>
<evidence type="ECO:0000259" key="2">
    <source>
        <dbReference type="Pfam" id="PF13649"/>
    </source>
</evidence>
<dbReference type="InterPro" id="IPR041698">
    <property type="entry name" value="Methyltransf_25"/>
</dbReference>
<reference evidence="3 4" key="1">
    <citation type="submission" date="2020-02" db="EMBL/GenBank/DDBJ databases">
        <title>Genome sequence of strain CCNWXJ40-4.</title>
        <authorList>
            <person name="Gao J."/>
            <person name="Sun J."/>
        </authorList>
    </citation>
    <scope>NUCLEOTIDE SEQUENCE [LARGE SCALE GENOMIC DNA]</scope>
    <source>
        <strain evidence="3 4">CCNWXJ 40-4</strain>
    </source>
</reference>
<keyword evidence="3" id="KW-0489">Methyltransferase</keyword>
<dbReference type="PANTHER" id="PTHR42912">
    <property type="entry name" value="METHYLTRANSFERASE"/>
    <property type="match status" value="1"/>
</dbReference>
<evidence type="ECO:0000313" key="4">
    <source>
        <dbReference type="Proteomes" id="UP001642900"/>
    </source>
</evidence>
<dbReference type="Gene3D" id="3.40.50.150">
    <property type="entry name" value="Vaccinia Virus protein VP39"/>
    <property type="match status" value="1"/>
</dbReference>
<dbReference type="InterPro" id="IPR029063">
    <property type="entry name" value="SAM-dependent_MTases_sf"/>
</dbReference>
<organism evidence="3 4">
    <name type="scientific">Allomesorhizobium camelthorni</name>
    <dbReference type="NCBI Taxonomy" id="475069"/>
    <lineage>
        <taxon>Bacteria</taxon>
        <taxon>Pseudomonadati</taxon>
        <taxon>Pseudomonadota</taxon>
        <taxon>Alphaproteobacteria</taxon>
        <taxon>Hyphomicrobiales</taxon>
        <taxon>Phyllobacteriaceae</taxon>
        <taxon>Allomesorhizobium</taxon>
    </lineage>
</organism>
<dbReference type="CDD" id="cd02440">
    <property type="entry name" value="AdoMet_MTases"/>
    <property type="match status" value="1"/>
</dbReference>